<dbReference type="InterPro" id="IPR001138">
    <property type="entry name" value="Zn2Cys6_DnaBD"/>
</dbReference>
<dbReference type="InterPro" id="IPR036864">
    <property type="entry name" value="Zn2-C6_fun-type_DNA-bd_sf"/>
</dbReference>
<protein>
    <recommendedName>
        <fullName evidence="7">Zn(2)-C6 fungal-type domain-containing protein</fullName>
    </recommendedName>
</protein>
<evidence type="ECO:0000313" key="8">
    <source>
        <dbReference type="EMBL" id="RDW79378.1"/>
    </source>
</evidence>
<dbReference type="OrthoDB" id="40579at2759"/>
<evidence type="ECO:0000259" key="7">
    <source>
        <dbReference type="PROSITE" id="PS50048"/>
    </source>
</evidence>
<dbReference type="Proteomes" id="UP000256645">
    <property type="component" value="Unassembled WGS sequence"/>
</dbReference>
<keyword evidence="4" id="KW-0804">Transcription</keyword>
<dbReference type="GO" id="GO:0000981">
    <property type="term" value="F:DNA-binding transcription factor activity, RNA polymerase II-specific"/>
    <property type="evidence" value="ECO:0007669"/>
    <property type="project" value="InterPro"/>
</dbReference>
<feature type="compositionally biased region" description="Basic and acidic residues" evidence="6">
    <location>
        <begin position="72"/>
        <end position="97"/>
    </location>
</feature>
<keyword evidence="5" id="KW-0539">Nucleus</keyword>
<keyword evidence="3" id="KW-0805">Transcription regulation</keyword>
<dbReference type="SUPFAM" id="SSF57701">
    <property type="entry name" value="Zn2/Cys6 DNA-binding domain"/>
    <property type="match status" value="1"/>
</dbReference>
<keyword evidence="1" id="KW-0479">Metal-binding</keyword>
<evidence type="ECO:0000256" key="4">
    <source>
        <dbReference type="ARBA" id="ARBA00023163"/>
    </source>
</evidence>
<dbReference type="PROSITE" id="PS00463">
    <property type="entry name" value="ZN2_CY6_FUNGAL_1"/>
    <property type="match status" value="1"/>
</dbReference>
<evidence type="ECO:0000256" key="3">
    <source>
        <dbReference type="ARBA" id="ARBA00023015"/>
    </source>
</evidence>
<sequence length="840" mass="94249">MSPSDTPSRPIDGPSPDSFLACLDCAKAKAKCEKKFPCARCVRRKIPCQMRLTQRGPGRGNGSTRKQSSKNTDQRPKVMDTQPDKPADEQQLRLTRDRSSSSCFDLNSITNSHFDFFLSDDDHHNIPNMGNLPYLDSDTDKGNPYLNSGLDSLMQHNYLEMSDVDNFTVSTDMQRQHDPIDITWSSQSQSSYGLSPELPDLQVDTQFSGVDENTHTIKSAIPITSADGTFLTLEAWPFCQCNPVVPSSSCPTTAKTHLQNLYAGFSHLMLPLGDSHLAKDFESMAIESVLPATRDKLMAIMQSFSNKAQRIHGLTNQNYDGSLTDPTISCFLILPSQHVLESLLRACHGRYEPYYPFLSASLLKPNALLETGANAVVTGLKLLLLLTGGATAIDASDTHEIVHGLLEICRVALANLLEGDIKLATNLDVLHCALGFVILAAWSGDKWQMDAAIYMKAMFIQQFQMLCQSSLFSHRDVPFPMLDFSSELDHSWLKWMEQEAINRMAYSWVLLDQEMCLLQDIPSALSDVSAAVPSPDATWHVRSAEQWARQLVQSGISGSSFQPSLNDYVRRFRETDDVNTLTDITPTTLRLLLCHIQGLVNQFRINISDISESKSFRAVRHTSMVLLSVHLDQAQDLLQKWYTLAKRYIAEQPSQTTHTAMILYHFIVLNTLVSFPHVERLARGEVPDQTFRWRRPHHFEDTEHIYFHCGQILRIIRFMPELERPSWWGGAVYRIALIAWANSMSCTDADSQRSDPVGDTTPVVILDALQADHPLIETYLSKKKGTPGFSEPNGATVSLEVPGAIILHCARFLGPRPRTTFVRGVQQKLLTMARRWEEST</sequence>
<proteinExistence type="predicted"/>
<dbReference type="AlphaFoldDB" id="A0A3D8RZE3"/>
<evidence type="ECO:0000256" key="1">
    <source>
        <dbReference type="ARBA" id="ARBA00022723"/>
    </source>
</evidence>
<dbReference type="GO" id="GO:0008270">
    <property type="term" value="F:zinc ion binding"/>
    <property type="evidence" value="ECO:0007669"/>
    <property type="project" value="InterPro"/>
</dbReference>
<organism evidence="8 9">
    <name type="scientific">Coleophoma cylindrospora</name>
    <dbReference type="NCBI Taxonomy" id="1849047"/>
    <lineage>
        <taxon>Eukaryota</taxon>
        <taxon>Fungi</taxon>
        <taxon>Dikarya</taxon>
        <taxon>Ascomycota</taxon>
        <taxon>Pezizomycotina</taxon>
        <taxon>Leotiomycetes</taxon>
        <taxon>Helotiales</taxon>
        <taxon>Dermateaceae</taxon>
        <taxon>Coleophoma</taxon>
    </lineage>
</organism>
<evidence type="ECO:0000256" key="6">
    <source>
        <dbReference type="SAM" id="MobiDB-lite"/>
    </source>
</evidence>
<name>A0A3D8RZE3_9HELO</name>
<gene>
    <name evidence="8" type="ORF">BP6252_04016</name>
</gene>
<reference evidence="8 9" key="1">
    <citation type="journal article" date="2018" name="IMA Fungus">
        <title>IMA Genome-F 9: Draft genome sequence of Annulohypoxylon stygium, Aspergillus mulundensis, Berkeleyomyces basicola (syn. Thielaviopsis basicola), Ceratocystis smalleyi, two Cercospora beticola strains, Coleophoma cylindrospora, Fusarium fracticaudum, Phialophora cf. hyalina, and Morchella septimelata.</title>
        <authorList>
            <person name="Wingfield B.D."/>
            <person name="Bills G.F."/>
            <person name="Dong Y."/>
            <person name="Huang W."/>
            <person name="Nel W.J."/>
            <person name="Swalarsk-Parry B.S."/>
            <person name="Vaghefi N."/>
            <person name="Wilken P.M."/>
            <person name="An Z."/>
            <person name="de Beer Z.W."/>
            <person name="De Vos L."/>
            <person name="Chen L."/>
            <person name="Duong T.A."/>
            <person name="Gao Y."/>
            <person name="Hammerbacher A."/>
            <person name="Kikkert J.R."/>
            <person name="Li Y."/>
            <person name="Li H."/>
            <person name="Li K."/>
            <person name="Li Q."/>
            <person name="Liu X."/>
            <person name="Ma X."/>
            <person name="Naidoo K."/>
            <person name="Pethybridge S.J."/>
            <person name="Sun J."/>
            <person name="Steenkamp E.T."/>
            <person name="van der Nest M.A."/>
            <person name="van Wyk S."/>
            <person name="Wingfield M.J."/>
            <person name="Xiong C."/>
            <person name="Yue Q."/>
            <person name="Zhang X."/>
        </authorList>
    </citation>
    <scope>NUCLEOTIDE SEQUENCE [LARGE SCALE GENOMIC DNA]</scope>
    <source>
        <strain evidence="8 9">BP6252</strain>
    </source>
</reference>
<keyword evidence="2" id="KW-0862">Zinc</keyword>
<comment type="caution">
    <text evidence="8">The sequence shown here is derived from an EMBL/GenBank/DDBJ whole genome shotgun (WGS) entry which is preliminary data.</text>
</comment>
<dbReference type="PROSITE" id="PS50048">
    <property type="entry name" value="ZN2_CY6_FUNGAL_2"/>
    <property type="match status" value="1"/>
</dbReference>
<evidence type="ECO:0000313" key="9">
    <source>
        <dbReference type="Proteomes" id="UP000256645"/>
    </source>
</evidence>
<dbReference type="EMBL" id="PDLM01000004">
    <property type="protein sequence ID" value="RDW79378.1"/>
    <property type="molecule type" value="Genomic_DNA"/>
</dbReference>
<feature type="compositionally biased region" description="Polar residues" evidence="6">
    <location>
        <begin position="62"/>
        <end position="71"/>
    </location>
</feature>
<dbReference type="Pfam" id="PF00172">
    <property type="entry name" value="Zn_clus"/>
    <property type="match status" value="1"/>
</dbReference>
<evidence type="ECO:0000256" key="5">
    <source>
        <dbReference type="ARBA" id="ARBA00023242"/>
    </source>
</evidence>
<dbReference type="Gene3D" id="4.10.240.10">
    <property type="entry name" value="Zn(2)-C6 fungal-type DNA-binding domain"/>
    <property type="match status" value="1"/>
</dbReference>
<dbReference type="PANTHER" id="PTHR47660">
    <property type="entry name" value="TRANSCRIPTION FACTOR WITH C2H2 AND ZN(2)-CYS(6) DNA BINDING DOMAIN (EUROFUNG)-RELATED-RELATED"/>
    <property type="match status" value="1"/>
</dbReference>
<dbReference type="PANTHER" id="PTHR47660:SF2">
    <property type="entry name" value="TRANSCRIPTION FACTOR WITH C2H2 AND ZN(2)-CYS(6) DNA BINDING DOMAIN (EUROFUNG)"/>
    <property type="match status" value="1"/>
</dbReference>
<evidence type="ECO:0000256" key="2">
    <source>
        <dbReference type="ARBA" id="ARBA00022833"/>
    </source>
</evidence>
<feature type="region of interest" description="Disordered" evidence="6">
    <location>
        <begin position="52"/>
        <end position="97"/>
    </location>
</feature>
<keyword evidence="9" id="KW-1185">Reference proteome</keyword>
<accession>A0A3D8RZE3</accession>
<feature type="domain" description="Zn(2)-C6 fungal-type" evidence="7">
    <location>
        <begin position="21"/>
        <end position="50"/>
    </location>
</feature>
<dbReference type="STRING" id="1849047.A0A3D8RZE3"/>